<keyword evidence="9 14" id="KW-1133">Transmembrane helix</keyword>
<dbReference type="InterPro" id="IPR008207">
    <property type="entry name" value="Sig_transdc_His_kin_Hpt_dom"/>
</dbReference>
<comment type="catalytic activity">
    <reaction evidence="1">
        <text>ATP + protein L-histidine = ADP + protein N-phospho-L-histidine.</text>
        <dbReference type="EC" id="2.7.13.3"/>
    </reaction>
</comment>
<keyword evidence="15" id="KW-0732">Signal</keyword>
<dbReference type="Gene3D" id="3.30.565.10">
    <property type="entry name" value="Histidine kinase-like ATPase, C-terminal domain"/>
    <property type="match status" value="1"/>
</dbReference>
<gene>
    <name evidence="19" type="ORF">BOH74_04195</name>
</gene>
<evidence type="ECO:0000256" key="2">
    <source>
        <dbReference type="ARBA" id="ARBA00004651"/>
    </source>
</evidence>
<dbReference type="InterPro" id="IPR036097">
    <property type="entry name" value="HisK_dim/P_sf"/>
</dbReference>
<evidence type="ECO:0000256" key="14">
    <source>
        <dbReference type="SAM" id="Phobius"/>
    </source>
</evidence>
<evidence type="ECO:0000259" key="18">
    <source>
        <dbReference type="PROSITE" id="PS50894"/>
    </source>
</evidence>
<dbReference type="CDD" id="cd17546">
    <property type="entry name" value="REC_hyHK_CKI1_RcsC-like"/>
    <property type="match status" value="1"/>
</dbReference>
<evidence type="ECO:0000256" key="11">
    <source>
        <dbReference type="ARBA" id="ARBA00023136"/>
    </source>
</evidence>
<evidence type="ECO:0000256" key="7">
    <source>
        <dbReference type="ARBA" id="ARBA00022741"/>
    </source>
</evidence>
<dbReference type="InterPro" id="IPR004358">
    <property type="entry name" value="Sig_transdc_His_kin-like_C"/>
</dbReference>
<dbReference type="InterPro" id="IPR003594">
    <property type="entry name" value="HATPase_dom"/>
</dbReference>
<dbReference type="GO" id="GO:0005524">
    <property type="term" value="F:ATP binding"/>
    <property type="evidence" value="ECO:0007669"/>
    <property type="project" value="UniProtKB-KW"/>
</dbReference>
<dbReference type="PROSITE" id="PS50894">
    <property type="entry name" value="HPT"/>
    <property type="match status" value="1"/>
</dbReference>
<dbReference type="InterPro" id="IPR001789">
    <property type="entry name" value="Sig_transdc_resp-reg_receiver"/>
</dbReference>
<feature type="domain" description="Histidine kinase" evidence="16">
    <location>
        <begin position="321"/>
        <end position="544"/>
    </location>
</feature>
<dbReference type="Gene3D" id="1.20.120.160">
    <property type="entry name" value="HPT domain"/>
    <property type="match status" value="1"/>
</dbReference>
<evidence type="ECO:0000256" key="6">
    <source>
        <dbReference type="ARBA" id="ARBA00022692"/>
    </source>
</evidence>
<sequence>MSFRDLSLQVLLLAGLCFQALAEGKPAQLFTEQERAWIAANPVVNIALDPDWRPLEYIEDGVYKGLSAEYLNVISRVSGLQFSWKEGMDWTMAKAAILDGSADLLPASSQQMASPQMRERIAYSKPYFVGSTLIVTRASTPVMFDPRQLEGQKVAVKAGGAYERNLRWRYPKIQLVAVKGPQEALARVASGELYAAVDVDAVFIPIMQHRYFDTLHVAGSIADLPAVVTIGVRIDQPLLVSIINKSLDSLTARQTDQMMAQWVDANSYGPPALSELLDYYLRELLVLVLFLIIFAYLLYRAHQAQRQARRSERDKAMLLAVMSHEIRTPMNAILSSVELLGRARLQPENAELARVAVTSANTLLELLDGVLDFSKLEAEHMQLKCRPANIGALIGEAISISELRAQEKNLPLKMDLHWDAPLWLSVDALRLRQVLINLLCNAIKFTETGEVRLVAEFHCAGEDSGQGTLQLSIIDTGIGVSRRDQQRLFQAFTQADESITRKFGGTGLGLIICRRLLSLMGGTITLHSVSGQGTTFEVRLPALLAQAQESPEPQPDAAIPLALDSGLATLPGLKVLVVEDHPENQFVIKRQLLSMGHESVPALTGQAGLDTFAGERFDVVLLDCNLPDIDGYAVARGMRMLEAEGRVHTPIIGISAMVGVEHSEACFDAGIDGLLIKPLRVDQLREIINLWCGVCTPIETDTTPFQGFDGDLQSAFFNTCRLDLEQLLGCAESLDWPQVAHRAHRIAGAAMMLEQQHVVTAARSLEELTNQPLDIEAIDRAIAHLQQALHDQ</sequence>
<dbReference type="InterPro" id="IPR011006">
    <property type="entry name" value="CheY-like_superfamily"/>
</dbReference>
<dbReference type="SMART" id="SM00062">
    <property type="entry name" value="PBPb"/>
    <property type="match status" value="1"/>
</dbReference>
<evidence type="ECO:0000256" key="12">
    <source>
        <dbReference type="PROSITE-ProRule" id="PRU00110"/>
    </source>
</evidence>
<evidence type="ECO:0000256" key="15">
    <source>
        <dbReference type="SAM" id="SignalP"/>
    </source>
</evidence>
<feature type="chain" id="PRO_5032936990" description="histidine kinase" evidence="15">
    <location>
        <begin position="23"/>
        <end position="792"/>
    </location>
</feature>
<organism evidence="19 20">
    <name type="scientific">Pseudomonas versuta</name>
    <dbReference type="NCBI Taxonomy" id="1788301"/>
    <lineage>
        <taxon>Bacteria</taxon>
        <taxon>Pseudomonadati</taxon>
        <taxon>Pseudomonadota</taxon>
        <taxon>Gammaproteobacteria</taxon>
        <taxon>Pseudomonadales</taxon>
        <taxon>Pseudomonadaceae</taxon>
        <taxon>Pseudomonas</taxon>
    </lineage>
</organism>
<dbReference type="SMART" id="SM00388">
    <property type="entry name" value="HisKA"/>
    <property type="match status" value="1"/>
</dbReference>
<dbReference type="GO" id="GO:0000155">
    <property type="term" value="F:phosphorelay sensor kinase activity"/>
    <property type="evidence" value="ECO:0007669"/>
    <property type="project" value="InterPro"/>
</dbReference>
<dbReference type="Gene3D" id="1.10.287.130">
    <property type="match status" value="1"/>
</dbReference>
<dbReference type="Pfam" id="PF00512">
    <property type="entry name" value="HisKA"/>
    <property type="match status" value="1"/>
</dbReference>
<feature type="signal peptide" evidence="15">
    <location>
        <begin position="1"/>
        <end position="22"/>
    </location>
</feature>
<evidence type="ECO:0000256" key="3">
    <source>
        <dbReference type="ARBA" id="ARBA00012438"/>
    </source>
</evidence>
<accession>A0A853ZXY5</accession>
<dbReference type="Gene3D" id="3.40.190.10">
    <property type="entry name" value="Periplasmic binding protein-like II"/>
    <property type="match status" value="2"/>
</dbReference>
<dbReference type="EC" id="2.7.13.3" evidence="3"/>
<proteinExistence type="predicted"/>
<name>A0A853ZXY5_9PSED</name>
<dbReference type="SUPFAM" id="SSF52172">
    <property type="entry name" value="CheY-like"/>
    <property type="match status" value="1"/>
</dbReference>
<evidence type="ECO:0000256" key="5">
    <source>
        <dbReference type="ARBA" id="ARBA00022553"/>
    </source>
</evidence>
<dbReference type="PANTHER" id="PTHR45339">
    <property type="entry name" value="HYBRID SIGNAL TRANSDUCTION HISTIDINE KINASE J"/>
    <property type="match status" value="1"/>
</dbReference>
<comment type="subcellular location">
    <subcellularLocation>
        <location evidence="2">Cell membrane</location>
        <topology evidence="2">Multi-pass membrane protein</topology>
    </subcellularLocation>
</comment>
<keyword evidence="11 14" id="KW-0472">Membrane</keyword>
<dbReference type="SUPFAM" id="SSF47384">
    <property type="entry name" value="Homodimeric domain of signal transducing histidine kinase"/>
    <property type="match status" value="1"/>
</dbReference>
<dbReference type="SUPFAM" id="SSF53850">
    <property type="entry name" value="Periplasmic binding protein-like II"/>
    <property type="match status" value="1"/>
</dbReference>
<dbReference type="Pfam" id="PF00072">
    <property type="entry name" value="Response_reg"/>
    <property type="match status" value="1"/>
</dbReference>
<dbReference type="SMART" id="SM00387">
    <property type="entry name" value="HATPase_c"/>
    <property type="match status" value="1"/>
</dbReference>
<dbReference type="PRINTS" id="PR00344">
    <property type="entry name" value="BCTRLSENSOR"/>
</dbReference>
<dbReference type="Proteomes" id="UP000185990">
    <property type="component" value="Unassembled WGS sequence"/>
</dbReference>
<dbReference type="InterPro" id="IPR005467">
    <property type="entry name" value="His_kinase_dom"/>
</dbReference>
<dbReference type="SUPFAM" id="SSF55874">
    <property type="entry name" value="ATPase domain of HSP90 chaperone/DNA topoisomerase II/histidine kinase"/>
    <property type="match status" value="1"/>
</dbReference>
<keyword evidence="4" id="KW-1003">Cell membrane</keyword>
<evidence type="ECO:0000256" key="13">
    <source>
        <dbReference type="PROSITE-ProRule" id="PRU00169"/>
    </source>
</evidence>
<evidence type="ECO:0000256" key="10">
    <source>
        <dbReference type="ARBA" id="ARBA00023012"/>
    </source>
</evidence>
<dbReference type="Pfam" id="PF01627">
    <property type="entry name" value="Hpt"/>
    <property type="match status" value="1"/>
</dbReference>
<feature type="domain" description="Response regulatory" evidence="17">
    <location>
        <begin position="574"/>
        <end position="692"/>
    </location>
</feature>
<dbReference type="CDD" id="cd01007">
    <property type="entry name" value="PBP2_BvgS_HisK_like"/>
    <property type="match status" value="1"/>
</dbReference>
<protein>
    <recommendedName>
        <fullName evidence="3">histidine kinase</fullName>
        <ecNumber evidence="3">2.7.13.3</ecNumber>
    </recommendedName>
</protein>
<dbReference type="PANTHER" id="PTHR45339:SF1">
    <property type="entry name" value="HYBRID SIGNAL TRANSDUCTION HISTIDINE KINASE J"/>
    <property type="match status" value="1"/>
</dbReference>
<dbReference type="GO" id="GO:0005886">
    <property type="term" value="C:plasma membrane"/>
    <property type="evidence" value="ECO:0007669"/>
    <property type="project" value="UniProtKB-SubCell"/>
</dbReference>
<feature type="domain" description="HPt" evidence="18">
    <location>
        <begin position="705"/>
        <end position="792"/>
    </location>
</feature>
<dbReference type="CDD" id="cd00082">
    <property type="entry name" value="HisKA"/>
    <property type="match status" value="1"/>
</dbReference>
<evidence type="ECO:0000256" key="1">
    <source>
        <dbReference type="ARBA" id="ARBA00000085"/>
    </source>
</evidence>
<feature type="modified residue" description="Phosphohistidine" evidence="12">
    <location>
        <position position="744"/>
    </location>
</feature>
<evidence type="ECO:0000259" key="16">
    <source>
        <dbReference type="PROSITE" id="PS50109"/>
    </source>
</evidence>
<evidence type="ECO:0000313" key="20">
    <source>
        <dbReference type="Proteomes" id="UP000185990"/>
    </source>
</evidence>
<dbReference type="SUPFAM" id="SSF47226">
    <property type="entry name" value="Histidine-containing phosphotransfer domain, HPT domain"/>
    <property type="match status" value="1"/>
</dbReference>
<keyword evidence="7" id="KW-0547">Nucleotide-binding</keyword>
<evidence type="ECO:0000313" key="19">
    <source>
        <dbReference type="EMBL" id="OKA28015.1"/>
    </source>
</evidence>
<evidence type="ECO:0000256" key="4">
    <source>
        <dbReference type="ARBA" id="ARBA00022475"/>
    </source>
</evidence>
<feature type="transmembrane region" description="Helical" evidence="14">
    <location>
        <begin position="279"/>
        <end position="299"/>
    </location>
</feature>
<feature type="modified residue" description="4-aspartylphosphate" evidence="13">
    <location>
        <position position="623"/>
    </location>
</feature>
<evidence type="ECO:0000256" key="9">
    <source>
        <dbReference type="ARBA" id="ARBA00022989"/>
    </source>
</evidence>
<dbReference type="PROSITE" id="PS50110">
    <property type="entry name" value="RESPONSE_REGULATORY"/>
    <property type="match status" value="1"/>
</dbReference>
<dbReference type="InterPro" id="IPR036890">
    <property type="entry name" value="HATPase_C_sf"/>
</dbReference>
<dbReference type="FunFam" id="3.30.565.10:FF:000010">
    <property type="entry name" value="Sensor histidine kinase RcsC"/>
    <property type="match status" value="1"/>
</dbReference>
<dbReference type="Gene3D" id="3.40.50.2300">
    <property type="match status" value="1"/>
</dbReference>
<keyword evidence="10" id="KW-0902">Two-component regulatory system</keyword>
<evidence type="ECO:0000256" key="8">
    <source>
        <dbReference type="ARBA" id="ARBA00022840"/>
    </source>
</evidence>
<dbReference type="EMBL" id="MPJD01000006">
    <property type="protein sequence ID" value="OKA28015.1"/>
    <property type="molecule type" value="Genomic_DNA"/>
</dbReference>
<comment type="caution">
    <text evidence="19">The sequence shown here is derived from an EMBL/GenBank/DDBJ whole genome shotgun (WGS) entry which is preliminary data.</text>
</comment>
<dbReference type="CDD" id="cd16922">
    <property type="entry name" value="HATPase_EvgS-ArcB-TorS-like"/>
    <property type="match status" value="1"/>
</dbReference>
<keyword evidence="5 13" id="KW-0597">Phosphoprotein</keyword>
<reference evidence="19 20" key="1">
    <citation type="submission" date="2016-11" db="EMBL/GenBank/DDBJ databases">
        <title>Draft genome of Pseudomonas versuta A4R1.12.</title>
        <authorList>
            <person name="See-Too W.-S."/>
        </authorList>
    </citation>
    <scope>NUCLEOTIDE SEQUENCE [LARGE SCALE GENOMIC DNA]</scope>
    <source>
        <strain evidence="19 20">A4R1.12</strain>
    </source>
</reference>
<evidence type="ECO:0000259" key="17">
    <source>
        <dbReference type="PROSITE" id="PS50110"/>
    </source>
</evidence>
<dbReference type="InterPro" id="IPR036641">
    <property type="entry name" value="HPT_dom_sf"/>
</dbReference>
<dbReference type="Pfam" id="PF02518">
    <property type="entry name" value="HATPase_c"/>
    <property type="match status" value="1"/>
</dbReference>
<keyword evidence="8" id="KW-0067">ATP-binding</keyword>
<dbReference type="InterPro" id="IPR001638">
    <property type="entry name" value="Solute-binding_3/MltF_N"/>
</dbReference>
<dbReference type="InterPro" id="IPR003661">
    <property type="entry name" value="HisK_dim/P_dom"/>
</dbReference>
<dbReference type="SMART" id="SM00448">
    <property type="entry name" value="REC"/>
    <property type="match status" value="1"/>
</dbReference>
<dbReference type="AlphaFoldDB" id="A0A853ZXY5"/>
<dbReference type="Pfam" id="PF00497">
    <property type="entry name" value="SBP_bac_3"/>
    <property type="match status" value="1"/>
</dbReference>
<dbReference type="PROSITE" id="PS50109">
    <property type="entry name" value="HIS_KIN"/>
    <property type="match status" value="1"/>
</dbReference>
<keyword evidence="6 14" id="KW-0812">Transmembrane</keyword>